<name>A0A9Q6YFL9_PSEFR</name>
<gene>
    <name evidence="2" type="ORF">I5R27_08920</name>
</gene>
<dbReference type="AlphaFoldDB" id="A0A9Q6YFL9"/>
<dbReference type="Proteomes" id="UP000594467">
    <property type="component" value="Chromosome"/>
</dbReference>
<proteinExistence type="predicted"/>
<evidence type="ECO:0000259" key="1">
    <source>
        <dbReference type="Pfam" id="PF03050"/>
    </source>
</evidence>
<accession>A0A9Q6YFL9</accession>
<protein>
    <submittedName>
        <fullName evidence="2">Transposase</fullName>
    </submittedName>
</protein>
<reference evidence="2 3" key="1">
    <citation type="submission" date="2020-11" db="EMBL/GenBank/DDBJ databases">
        <title>The Complete Genome of Pseudomonas fragi A13BB.</title>
        <authorList>
            <person name="Awolope O.K."/>
            <person name="O'Driscoll N.H."/>
            <person name="Di Salvo A."/>
            <person name="Lamb A.J."/>
        </authorList>
    </citation>
    <scope>NUCLEOTIDE SEQUENCE [LARGE SCALE GENOMIC DNA]</scope>
    <source>
        <strain evidence="2 3">A13BB</strain>
    </source>
</reference>
<dbReference type="Pfam" id="PF03050">
    <property type="entry name" value="DDE_Tnp_IS66"/>
    <property type="match status" value="1"/>
</dbReference>
<organism evidence="2 3">
    <name type="scientific">Pseudomonas fragi</name>
    <dbReference type="NCBI Taxonomy" id="296"/>
    <lineage>
        <taxon>Bacteria</taxon>
        <taxon>Pseudomonadati</taxon>
        <taxon>Pseudomonadota</taxon>
        <taxon>Gammaproteobacteria</taxon>
        <taxon>Pseudomonadales</taxon>
        <taxon>Pseudomonadaceae</taxon>
        <taxon>Pseudomonas</taxon>
    </lineage>
</organism>
<dbReference type="EMBL" id="CP065202">
    <property type="protein sequence ID" value="QPL33188.1"/>
    <property type="molecule type" value="Genomic_DNA"/>
</dbReference>
<sequence>MGQMPNSTPNKLTSEHARNFRGGWNDKLACDDYDNSKASFEQGITKIGCMPYARHKFFDLYISNASQLAEQGVRSIGGL</sequence>
<evidence type="ECO:0000313" key="2">
    <source>
        <dbReference type="EMBL" id="QPL33188.1"/>
    </source>
</evidence>
<evidence type="ECO:0000313" key="3">
    <source>
        <dbReference type="Proteomes" id="UP000594467"/>
    </source>
</evidence>
<dbReference type="InterPro" id="IPR004291">
    <property type="entry name" value="Transposase_IS66_central"/>
</dbReference>
<feature type="domain" description="Transposase IS66 central" evidence="1">
    <location>
        <begin position="13"/>
        <end position="77"/>
    </location>
</feature>